<dbReference type="PROSITE" id="PS00455">
    <property type="entry name" value="AMP_BINDING"/>
    <property type="match status" value="3"/>
</dbReference>
<dbReference type="InterPro" id="IPR000873">
    <property type="entry name" value="AMP-dep_synth/lig_dom"/>
</dbReference>
<dbReference type="Gene3D" id="3.30.559.10">
    <property type="entry name" value="Chloramphenicol acetyltransferase-like domain"/>
    <property type="match status" value="4"/>
</dbReference>
<gene>
    <name evidence="14" type="ORF">L9W94_01685</name>
</gene>
<dbReference type="Pfam" id="PF08242">
    <property type="entry name" value="Methyltransf_12"/>
    <property type="match status" value="1"/>
</dbReference>
<keyword evidence="8" id="KW-0735">Signal-anchor</keyword>
<dbReference type="Gene3D" id="1.10.1200.10">
    <property type="entry name" value="ACP-like"/>
    <property type="match status" value="4"/>
</dbReference>
<dbReference type="GO" id="GO:0016020">
    <property type="term" value="C:membrane"/>
    <property type="evidence" value="ECO:0007669"/>
    <property type="project" value="InterPro"/>
</dbReference>
<dbReference type="PROSITE" id="PS00012">
    <property type="entry name" value="PHOSPHOPANTETHEINE"/>
    <property type="match status" value="4"/>
</dbReference>
<dbReference type="InterPro" id="IPR045851">
    <property type="entry name" value="AMP-bd_C_sf"/>
</dbReference>
<sequence length="5053" mass="561130">MSIFELVSRIRLTGLELALEAGQLKVTKREDAVLDEGMIDEIKAHRDHIIEFLSAEQSLAQEMAQGGGTLSASDHEFSELSDGDLARLQQAHPNAVAVYQATAMQEGMVFHGMFEETRSTYLTHMGCYLEGDVCPQAFEESWATLVARHDMFRTCFFESEMGKLHQVVLAEAELSVTFEDCSQADDAQKAAQIDRLQHQPLSDLQGAPLMALTLLKLAEGHYYFHWCYHHLLMDGWCQPVLLSEVMQCYQAKVKGQPVTLNAVRPYKDYIRWLNDQTPGEAQAFWETYLAGVSSPTQMAIDKLPMVAGAVAEVRDHITIPPELMTPLRALARRCHTTVSVVFQAAWLVLLSRYSGEQDIVTGTTISGRPADLLGAEAMIGLFINTIPLRVTVDDEADLSHLLQNVHQSVISRDEHSYLPLTHIQAQCDVPNNMPLFDHLLVIDNYDLRGAVTGEGEEFAGIRVGDSLTQNATHYPLTMHITLANEAKITADYHTDKIPGTAIERLLEQFHCLLEDMAACDVPRKVGDLTWLPCRQQRQLDAFCDVEDEKVMPVAAWVDQQALCQGDKMAVVAGEQALSYHELHTKVTALASHLKTHGVSVGTKVVVYLERDTDLLVALLAVLRVGATYVPIDPGYPTQRNNDILTDSGATFILSHRGCLDGLQRQQQSVILLDDASVWQPSSDADLDVYPVEETTAAYIIYTSGSTGQPKGVVISHGALSQALSVFQHSFAFTQDDVLPCLASQSFDISLVEMLLPLISGGQVLLLTKAQVTDPNRLVAATQGATVLHAVPSLMRLWLNHLQETHQLGAYPQLRTLLVGGEAVPPELVSDLGQALPEFQLIQLYGPTENTVLSSYKKVHWNEQPIPFDLGCRFSHVAMQVRDTAGRECPVGVPGELYLGGSALAQGYLNQSAITADKFVTVADQRWYRSGDLVRWVDSGESQVTLQFLGRIDNQVKIRGFRVEPGEVAQQIKALGSVEDAVVVAMEDDARGTQLVAYVCVQAEDTGRRVIEALPQALQARLPDYMVPAVFVPLLAMPLLPNGKLDRNGLPAITADDYRTHAYQAPQTEREKQLAQVWEQLLDLDKVGVHDNFFALGGHSLIATKMSGLLRHQFNIELPVAAVFTHPTIALLCGYLSAASGTTSPATIEKRDDHVLALASFSQQRLWMATTLKRASGEYNMAGSLSLTGEVDPQAVQAALDAIVERHEVLRTGFIEREGELYQRIVSEVDSPYRWVDLSALSQEAQAVELEQLIAKDAEQGFDLAQGPLLRMTLVKLADQPGHTPSYRALFNIHHIACDAWSMDILIREFVTLYRQLTSGQATALPELAIQYADYAHWQRQQLAQEEGVKAGLAFWQHALKDVPTLHELPLDFVRPAVQGFEGRIHQLRVEGDLLQRLKTFCRRHSTTPYMVLQSVYAVLMARLSRQETVVIGSPISGRGQQETEALIGFFVNSMAIPSKVCGEQSFDAFLKQNQRTIESALDQQHIPFDLVVEHLNPQRSQSHHPVFQLLFAYQPASAKIPDLPALEFGDYVPSQAKSRLDLELYVNDLGEALSFNWHYSRELFAPQTIVSWADSLLVLLEAALSCPHASLASLSLQSDAQAQWMTEWNAASWAPVSESSFLELFRAQCAKNPDMTAVVHGSTSLSYRELDEKSTQLAQYLAQCGVASEQKIPVCLSRNEWLHIALIGVQKAGAAFVPIDPQLPDARLAYIASDCAADLILTEQSLSDRFEAFDYAGQVIAVDAPEVQARCAEQTQDGQRVFASRGLDSLAYIIYTSGSTGQPKGVLIEQQGWVTYLSTAAQQYINAEPEAPLAGSVVCTSISFDATLTTLFAPLLTGGFVELMPDNRNSLSLLADSVMDSEERLLFKLTPTHMDALLHTELLAPDDEVAHTLVIGGEQLSERLLLQWLDLYPNMQFCNEYGPTEAVVGCSVFATTKAHYQPGQASGAVPIGRAFSGNQLHILAPGGKSVPFGAIGELYVSGTPLARGYHNQPELTDNAFVRVNESRMYKTGDLVRMQMNAKGEPTELVFMGRADEQFKLRGYRIEPGEIESALTDLDGITQACVVKRSEADSHDELVAYLVGDRPEVRGHTSSELYKRYNAPLADRLPAYMLPSRYVMVAALPLTANGKLDRRALLQMEIDEGQLLPLSQPRTQTEEVMLGLWQDVLQTSEIGRHDDFFALGGHSLLATQLVSRIRDVFSVELSLGVLFDHSTLVALCEQIESLSPGAQLPDISVARAAQYPLSYSQQRLWFVQQMDKQSHHYNMPGKFELAGSFDDTAFEYALNTILQRHTVLRSVFCQQGDEVFQRVVADYRLPLQVTDLSHLDAAEQQQRIAALETHDMQQPFVLDQEIPCRFHLIKLRAPASVEPKHVVLFSLHHIAADGWSLAVMVNEFKACYEAKRAKSSASLPTLPVQYGDFARWQKHWLSGEVLASQLQYWRQRLAGAPQLHDLATDKPRPAKQTFAGARYETALSSDCQKRISAFCRQHHLTLFTFLQTAFSVLISRQSGSQDIVMGSPISGRVHSKVEALIGFFVNTLVIRTQLDDEQTFLELAACNRRNVLEAFNHQHVPFELIVEAVNPERSLSHAPLVQITFALQNNDKAEMRLSDAQVSKGPIADRHADTNARVDLELHIYEEEDGLRCDWIYNKALFYPATIERMADNFSVLLDGVLSAPQTQLARLPVVNAADQTLLLETLNATQAAFPQHRLLHQYPQTACEAEQRIAVRCGDVSLSYAELHQQSERLARRLRCYHDEPGHFIAVCLPRSVEMIVAMLAVLKSGAAYLPIDPRYPHARIEYMLQDSQASVVISNHDLAQTFKFEGCHTLCVDSHEQGMEDAPSALNNEPTPDQPAYGIYTSGSTGRPKGTVVSHSNASNLVNWYSRRYGFCSDDNTLIISAIGFDLTQKNIWATLATGGTVVLPDMHLFDVDLVVKTIASQAVTSLNCTPSVFYTLVQDTDSWAQLQSLKYVFLGGEPVAKEILEPWLKSGFCQAKVINMYGPTECSDITVDYQITGEETGVIPIGAPIDNVTVYVLDDAGQLVPVGTPGELHIGGAGVTEGYLHQPALTAEKFISDPFRADGKATLYKTGDVVRWQTAPDGDVRYLEFLNRRDHQIKIRGHRVELSEVETRIRNHHDVAACRVQYDAQLEQIWAWVSPTEQAFERACDDLAQQNIQDWSRVFDETYEASNGSSETHQSELAGWVSSYTGEMIPEQDMQDWVDDTVEQILALKPRKLLEVGVGTGLLFHRYVEVCDAVFATDISAAALAGIEASVKDNHYDHVTLCHGTVETLDLPADCQFDTIVINSVIQYFPNLKYLHNTIQRLLPWLTDDGQIFIGDIRHFALLDAHNAASIVGTTERTANLSVQQVREQLNQLRYKDEELLVSPGYFQHLVAETEGLEQADISVKTGAGNNEMLRYRYDVVLHKAASTEAAPLREWYDWQDLTQFECLLQTGEHASWGVCGVPNVRILDELTLLQHVKSAGDQVLVNDLRLTASTLPAADLPRLKALAHRYGYQLSATWSSRDLHSLDLVLYREVKPPVAGRGHYEYQRFANYPKIVHVAEGLETKLVAELSTHLPDFMLPAGYVFIDTLPTTPNGKVDVKALPKVVHQTLSLSRYAAPVTDLQARLCELWQQVLRVPSVGVNDNFFHLGGHSLLATRLVSKLRSDLAVTLTISQIFEHPTIAELDGLIREAHPPLSLPPLEVVDATEAIRLSHAQKRLWFIDQLQGGSTEFNMPVAFHVHGPLDVQALKASLSNVMQRHRVLRSTIRTVQGEPEVLVHESFDVPFTFTDMSPLSDAERDTQMTASLKALTAQSFQLATEFPVKMQVIRLPDVDGEASHCLLINVHHIASDGWSQNLFVQELSEGYRAYQEGSVPTLPELTVQYKDYAVWQSRWLQGEKRHALIEHWQTQLADLPVVHGLPLDKARPVDLGHETQMVRTMLPLETLNRVEALTQHVGGTLFMFMQTAFALLLEQYSHEKDIVMGTPVAGRYDENTESLIGMFVNMLVLRTELDPEQTFCQLLAENKTRLLSAFEHQYLPFDVLVDELNPQRSTSYHPLFQILIVLQNNDQDTLSLPGLDMASLEVHEGRGLLSPYDLELQLEQKPQGLMINWQYNVQLFERDSVTRMANNLLHLVDSILSRPEAKIADLPAMVPEERAQLTDTWSGADVVVPTAQYIPDVITEVAKRQPQAIAIEHRQRSVTYQALHQASDRLALSLVERGLKSGERVGIFLPRSPETIVSILAILKAGGTYVPLDKSYPADRLTYIISDAECKFVITMAGQSPAGMDADRLVDFHAEPRHDVALPVSNPALLDGPSYLIYTSGSTGQPKGVLTGHRAIATHIQAMIALHEIGVNDKVSQFFSFNFDGSVEQIFMALCAGATSVIYDFEQDRVGLVEHICQTGITIADMPPSLFQSAVYDQATLSTLADSALRTLVLGAETLPPSIVARWFESPLSTRCRLFNAYGPTEATVTSNVYPVTEATGGSVPIGAFVPGTTGYVVHDDKLCPIGVTGELLLGGVGLASGYWKQSALTERAFVEIPELPDQKLYRTGDLVRWSTTSGEGPVLEILGRNDQQVKIRGHRIDLGEIEQCLGQLAWVKTPLVAVKGEGVLRQHLVAYLLPHTEREPSNGIDLARQHLQACLPEYMQPSAFVMLGSIPVTANGKTDLDALPEPKVSGDADYVAPSTELQTVLQGIWQDLLKVARVSIDLDFFAAGGNSLVAIRLVNQINQHFGLNVPVRAVFEHPTIAQSAEILDALLEETANLTPSSKGDEGVQDFKPTVFVKLKKVGGTSLASSVLFPYCVKHGLTFVDTGDEPEVSLAQQQAEQTREKASMLFRHFPDFPKPEGKAWLRDRMGEHNLITLLRDPLSRAISFYNHLSLDKALSFDDYLDFYHEPNHQASWLGYEDGQPGFLQRAFTSVGITERFDESVLLFRHALGMSLDDVLYVKQRDKVKKTLTRDDLTQAQIGRLKALDHLDWALYREAEALVQQRVDALPQLQAELAVYQAALADLTHPLWQQRGDFTIGYSKRSIWAKYNARKGRVIEFQRLM</sequence>
<evidence type="ECO:0000256" key="3">
    <source>
        <dbReference type="ARBA" id="ARBA00022450"/>
    </source>
</evidence>
<dbReference type="CDD" id="cd19531">
    <property type="entry name" value="LCL_NRPS-like"/>
    <property type="match status" value="3"/>
</dbReference>
<dbReference type="GO" id="GO:0043041">
    <property type="term" value="P:amino acid activation for nonribosomal peptide biosynthetic process"/>
    <property type="evidence" value="ECO:0007669"/>
    <property type="project" value="TreeGrafter"/>
</dbReference>
<dbReference type="Gene3D" id="2.30.38.10">
    <property type="entry name" value="Luciferase, Domain 3"/>
    <property type="match status" value="1"/>
</dbReference>
<evidence type="ECO:0000256" key="12">
    <source>
        <dbReference type="ARBA" id="ARBA00023180"/>
    </source>
</evidence>
<dbReference type="Proteomes" id="UP001140979">
    <property type="component" value="Unassembled WGS sequence"/>
</dbReference>
<evidence type="ECO:0000313" key="14">
    <source>
        <dbReference type="EMBL" id="MDE1240872.1"/>
    </source>
</evidence>
<feature type="domain" description="Carrier" evidence="13">
    <location>
        <begin position="4686"/>
        <end position="4761"/>
    </location>
</feature>
<evidence type="ECO:0000256" key="7">
    <source>
        <dbReference type="ARBA" id="ARBA00022737"/>
    </source>
</evidence>
<dbReference type="PROSITE" id="PS50075">
    <property type="entry name" value="CARRIER"/>
    <property type="match status" value="4"/>
</dbReference>
<evidence type="ECO:0000256" key="1">
    <source>
        <dbReference type="ARBA" id="ARBA00001957"/>
    </source>
</evidence>
<dbReference type="Pfam" id="PF00550">
    <property type="entry name" value="PP-binding"/>
    <property type="match status" value="4"/>
</dbReference>
<feature type="domain" description="Carrier" evidence="13">
    <location>
        <begin position="3620"/>
        <end position="3695"/>
    </location>
</feature>
<dbReference type="InterPro" id="IPR006162">
    <property type="entry name" value="Ppantetheine_attach_site"/>
</dbReference>
<dbReference type="Gene3D" id="3.40.50.150">
    <property type="entry name" value="Vaccinia Virus protein VP39"/>
    <property type="match status" value="1"/>
</dbReference>
<dbReference type="CDD" id="cd05930">
    <property type="entry name" value="A_NRPS"/>
    <property type="match status" value="4"/>
</dbReference>
<dbReference type="FunFam" id="3.30.300.30:FF:000015">
    <property type="entry name" value="Nonribosomal peptide synthase SidD"/>
    <property type="match status" value="2"/>
</dbReference>
<keyword evidence="12" id="KW-0325">Glycoprotein</keyword>
<feature type="domain" description="Carrier" evidence="13">
    <location>
        <begin position="2151"/>
        <end position="2226"/>
    </location>
</feature>
<name>A0A9X4ESW4_9VIBR</name>
<dbReference type="InterPro" id="IPR023213">
    <property type="entry name" value="CAT-like_dom_sf"/>
</dbReference>
<dbReference type="Gene3D" id="3.40.50.980">
    <property type="match status" value="2"/>
</dbReference>
<evidence type="ECO:0000256" key="2">
    <source>
        <dbReference type="ARBA" id="ARBA00004323"/>
    </source>
</evidence>
<dbReference type="InterPro" id="IPR027417">
    <property type="entry name" value="P-loop_NTPase"/>
</dbReference>
<dbReference type="SUPFAM" id="SSF56801">
    <property type="entry name" value="Acetyl-CoA synthetase-like"/>
    <property type="match status" value="4"/>
</dbReference>
<dbReference type="Pfam" id="PF13193">
    <property type="entry name" value="AMP-binding_C"/>
    <property type="match status" value="2"/>
</dbReference>
<dbReference type="GO" id="GO:0005737">
    <property type="term" value="C:cytoplasm"/>
    <property type="evidence" value="ECO:0007669"/>
    <property type="project" value="TreeGrafter"/>
</dbReference>
<dbReference type="Gene3D" id="3.30.300.30">
    <property type="match status" value="5"/>
</dbReference>
<dbReference type="InterPro" id="IPR025110">
    <property type="entry name" value="AMP-bd_C"/>
</dbReference>
<dbReference type="InterPro" id="IPR001242">
    <property type="entry name" value="Condensation_dom"/>
</dbReference>
<keyword evidence="4" id="KW-0597">Phosphoprotein</keyword>
<dbReference type="InterPro" id="IPR020845">
    <property type="entry name" value="AMP-binding_CS"/>
</dbReference>
<dbReference type="GO" id="GO:0001733">
    <property type="term" value="F:galactosylceramide sulfotransferase activity"/>
    <property type="evidence" value="ECO:0007669"/>
    <property type="project" value="InterPro"/>
</dbReference>
<dbReference type="Gene3D" id="3.40.50.12780">
    <property type="entry name" value="N-terminal domain of ligase-like"/>
    <property type="match status" value="3"/>
</dbReference>
<dbReference type="SUPFAM" id="SSF52777">
    <property type="entry name" value="CoA-dependent acyltransferases"/>
    <property type="match status" value="8"/>
</dbReference>
<dbReference type="GO" id="GO:0009403">
    <property type="term" value="P:toxin biosynthetic process"/>
    <property type="evidence" value="ECO:0007669"/>
    <property type="project" value="UniProtKB-ARBA"/>
</dbReference>
<keyword evidence="5" id="KW-0808">Transferase</keyword>
<dbReference type="SUPFAM" id="SSF53335">
    <property type="entry name" value="S-adenosyl-L-methionine-dependent methyltransferases"/>
    <property type="match status" value="1"/>
</dbReference>
<evidence type="ECO:0000256" key="4">
    <source>
        <dbReference type="ARBA" id="ARBA00022553"/>
    </source>
</evidence>
<dbReference type="FunFam" id="3.40.50.980:FF:000001">
    <property type="entry name" value="Non-ribosomal peptide synthetase"/>
    <property type="match status" value="3"/>
</dbReference>
<dbReference type="NCBIfam" id="NF003417">
    <property type="entry name" value="PRK04813.1"/>
    <property type="match status" value="5"/>
</dbReference>
<comment type="subcellular location">
    <subcellularLocation>
        <location evidence="2">Golgi apparatus membrane</location>
        <topology evidence="2">Single-pass type II membrane protein</topology>
    </subcellularLocation>
</comment>
<dbReference type="InterPro" id="IPR042099">
    <property type="entry name" value="ANL_N_sf"/>
</dbReference>
<dbReference type="SMART" id="SM00823">
    <property type="entry name" value="PKS_PP"/>
    <property type="match status" value="4"/>
</dbReference>
<dbReference type="FunFam" id="1.10.1200.10:FF:000016">
    <property type="entry name" value="Non-ribosomal peptide synthase"/>
    <property type="match status" value="2"/>
</dbReference>
<accession>A0A9X4ESW4</accession>
<dbReference type="Pfam" id="PF00668">
    <property type="entry name" value="Condensation"/>
    <property type="match status" value="4"/>
</dbReference>
<dbReference type="GO" id="GO:0009247">
    <property type="term" value="P:glycolipid biosynthetic process"/>
    <property type="evidence" value="ECO:0007669"/>
    <property type="project" value="InterPro"/>
</dbReference>
<comment type="cofactor">
    <cofactor evidence="1">
        <name>pantetheine 4'-phosphate</name>
        <dbReference type="ChEBI" id="CHEBI:47942"/>
    </cofactor>
</comment>
<evidence type="ECO:0000256" key="8">
    <source>
        <dbReference type="ARBA" id="ARBA00022968"/>
    </source>
</evidence>
<dbReference type="FunFam" id="1.10.1200.10:FF:000005">
    <property type="entry name" value="Nonribosomal peptide synthetase 1"/>
    <property type="match status" value="2"/>
</dbReference>
<keyword evidence="7" id="KW-0677">Repeat</keyword>
<dbReference type="NCBIfam" id="TIGR01733">
    <property type="entry name" value="AA-adenyl-dom"/>
    <property type="match status" value="4"/>
</dbReference>
<evidence type="ECO:0000313" key="15">
    <source>
        <dbReference type="Proteomes" id="UP001140979"/>
    </source>
</evidence>
<organism evidence="14 15">
    <name type="scientific">Vibrio aestuarianus</name>
    <dbReference type="NCBI Taxonomy" id="28171"/>
    <lineage>
        <taxon>Bacteria</taxon>
        <taxon>Pseudomonadati</taxon>
        <taxon>Pseudomonadota</taxon>
        <taxon>Gammaproteobacteria</taxon>
        <taxon>Vibrionales</taxon>
        <taxon>Vibrionaceae</taxon>
        <taxon>Vibrio</taxon>
    </lineage>
</organism>
<keyword evidence="3" id="KW-0596">Phosphopantetheine</keyword>
<dbReference type="PANTHER" id="PTHR45527">
    <property type="entry name" value="NONRIBOSOMAL PEPTIDE SYNTHETASE"/>
    <property type="match status" value="1"/>
</dbReference>
<evidence type="ECO:0000256" key="9">
    <source>
        <dbReference type="ARBA" id="ARBA00022989"/>
    </source>
</evidence>
<keyword evidence="10" id="KW-0333">Golgi apparatus</keyword>
<evidence type="ECO:0000259" key="13">
    <source>
        <dbReference type="PROSITE" id="PS50075"/>
    </source>
</evidence>
<keyword evidence="6" id="KW-0812">Transmembrane</keyword>
<keyword evidence="9" id="KW-1133">Transmembrane helix</keyword>
<dbReference type="EMBL" id="JAKNBA010000002">
    <property type="protein sequence ID" value="MDE1240872.1"/>
    <property type="molecule type" value="Genomic_DNA"/>
</dbReference>
<protein>
    <submittedName>
        <fullName evidence="14">Amino acid adenylation domain-containing protein</fullName>
    </submittedName>
</protein>
<evidence type="ECO:0000256" key="5">
    <source>
        <dbReference type="ARBA" id="ARBA00022679"/>
    </source>
</evidence>
<keyword evidence="11" id="KW-0472">Membrane</keyword>
<dbReference type="GO" id="GO:0031177">
    <property type="term" value="F:phosphopantetheine binding"/>
    <property type="evidence" value="ECO:0007669"/>
    <property type="project" value="InterPro"/>
</dbReference>
<dbReference type="Gene3D" id="3.30.559.30">
    <property type="entry name" value="Nonribosomal peptide synthetase, condensation domain"/>
    <property type="match status" value="4"/>
</dbReference>
<dbReference type="InterPro" id="IPR009081">
    <property type="entry name" value="PP-bd_ACP"/>
</dbReference>
<dbReference type="InterPro" id="IPR010071">
    <property type="entry name" value="AA_adenyl_dom"/>
</dbReference>
<dbReference type="GO" id="GO:0072330">
    <property type="term" value="P:monocarboxylic acid biosynthetic process"/>
    <property type="evidence" value="ECO:0007669"/>
    <property type="project" value="UniProtKB-ARBA"/>
</dbReference>
<comment type="caution">
    <text evidence="14">The sequence shown here is derived from an EMBL/GenBank/DDBJ whole genome shotgun (WGS) entry which is preliminary data.</text>
</comment>
<dbReference type="InterPro" id="IPR009729">
    <property type="entry name" value="Gal-3-0_sulfotransfrase"/>
</dbReference>
<dbReference type="PANTHER" id="PTHR45527:SF1">
    <property type="entry name" value="FATTY ACID SYNTHASE"/>
    <property type="match status" value="1"/>
</dbReference>
<evidence type="ECO:0000256" key="10">
    <source>
        <dbReference type="ARBA" id="ARBA00023034"/>
    </source>
</evidence>
<proteinExistence type="predicted"/>
<reference evidence="14" key="1">
    <citation type="submission" date="2022-02" db="EMBL/GenBank/DDBJ databases">
        <title>Emergence and expansion in Europe of a Vibrio aestuarianus clonal complex pathogenic for oysters.</title>
        <authorList>
            <person name="Mesnil A."/>
            <person name="Travers M.-A."/>
        </authorList>
    </citation>
    <scope>NUCLEOTIDE SEQUENCE</scope>
    <source>
        <strain evidence="14">19_064_11T1</strain>
    </source>
</reference>
<dbReference type="InterPro" id="IPR020806">
    <property type="entry name" value="PKS_PP-bd"/>
</dbReference>
<dbReference type="InterPro" id="IPR013217">
    <property type="entry name" value="Methyltransf_12"/>
</dbReference>
<evidence type="ECO:0000256" key="6">
    <source>
        <dbReference type="ARBA" id="ARBA00022692"/>
    </source>
</evidence>
<dbReference type="Pfam" id="PF00501">
    <property type="entry name" value="AMP-binding"/>
    <property type="match status" value="4"/>
</dbReference>
<dbReference type="Pfam" id="PF06990">
    <property type="entry name" value="Gal-3-0_sulfotr"/>
    <property type="match status" value="1"/>
</dbReference>
<dbReference type="SUPFAM" id="SSF47336">
    <property type="entry name" value="ACP-like"/>
    <property type="match status" value="4"/>
</dbReference>
<feature type="domain" description="Carrier" evidence="13">
    <location>
        <begin position="1064"/>
        <end position="1139"/>
    </location>
</feature>
<dbReference type="Gene3D" id="3.40.50.300">
    <property type="entry name" value="P-loop containing nucleotide triphosphate hydrolases"/>
    <property type="match status" value="1"/>
</dbReference>
<dbReference type="InterPro" id="IPR036736">
    <property type="entry name" value="ACP-like_sf"/>
</dbReference>
<dbReference type="RefSeq" id="WP_274682490.1">
    <property type="nucleotide sequence ID" value="NZ_JAKNBA010000002.1"/>
</dbReference>
<evidence type="ECO:0000256" key="11">
    <source>
        <dbReference type="ARBA" id="ARBA00023136"/>
    </source>
</evidence>
<dbReference type="InterPro" id="IPR029063">
    <property type="entry name" value="SAM-dependent_MTases_sf"/>
</dbReference>
<dbReference type="CDD" id="cd02440">
    <property type="entry name" value="AdoMet_MTases"/>
    <property type="match status" value="1"/>
</dbReference>